<evidence type="ECO:0000256" key="2">
    <source>
        <dbReference type="ARBA" id="ARBA00022512"/>
    </source>
</evidence>
<proteinExistence type="predicted"/>
<evidence type="ECO:0000256" key="4">
    <source>
        <dbReference type="ARBA" id="ARBA00022729"/>
    </source>
</evidence>
<name>A0AA41X6M7_9BACI</name>
<evidence type="ECO:0000256" key="3">
    <source>
        <dbReference type="ARBA" id="ARBA00022525"/>
    </source>
</evidence>
<feature type="domain" description="Gram-positive cocci surface proteins LPxTG" evidence="8">
    <location>
        <begin position="131"/>
        <end position="166"/>
    </location>
</feature>
<keyword evidence="6" id="KW-0472">Membrane</keyword>
<reference evidence="9" key="1">
    <citation type="submission" date="2022-07" db="EMBL/GenBank/DDBJ databases">
        <authorList>
            <person name="Li W.-J."/>
            <person name="Deng Q.-Q."/>
        </authorList>
    </citation>
    <scope>NUCLEOTIDE SEQUENCE</scope>
    <source>
        <strain evidence="9">SYSU M60031</strain>
    </source>
</reference>
<evidence type="ECO:0000256" key="1">
    <source>
        <dbReference type="ARBA" id="ARBA00004168"/>
    </source>
</evidence>
<keyword evidence="3" id="KW-0964">Secreted</keyword>
<keyword evidence="4 7" id="KW-0732">Signal</keyword>
<protein>
    <submittedName>
        <fullName evidence="9">Processed acidic surface protein</fullName>
    </submittedName>
</protein>
<evidence type="ECO:0000256" key="6">
    <source>
        <dbReference type="SAM" id="Phobius"/>
    </source>
</evidence>
<keyword evidence="10" id="KW-1185">Reference proteome</keyword>
<dbReference type="InterPro" id="IPR030832">
    <property type="entry name" value="Acidic_LPXTA"/>
</dbReference>
<dbReference type="InterPro" id="IPR019931">
    <property type="entry name" value="LPXTG_anchor"/>
</dbReference>
<dbReference type="AlphaFoldDB" id="A0AA41X6M7"/>
<keyword evidence="5" id="KW-0572">Peptidoglycan-anchor</keyword>
<keyword evidence="6" id="KW-1133">Transmembrane helix</keyword>
<keyword evidence="6" id="KW-0812">Transmembrane</keyword>
<feature type="chain" id="PRO_5041309849" evidence="7">
    <location>
        <begin position="23"/>
        <end position="169"/>
    </location>
</feature>
<dbReference type="EMBL" id="JANCLT010000008">
    <property type="protein sequence ID" value="MCP8969906.1"/>
    <property type="molecule type" value="Genomic_DNA"/>
</dbReference>
<dbReference type="RefSeq" id="WP_254759826.1">
    <property type="nucleotide sequence ID" value="NZ_JANCLT010000008.1"/>
</dbReference>
<evidence type="ECO:0000256" key="7">
    <source>
        <dbReference type="SAM" id="SignalP"/>
    </source>
</evidence>
<evidence type="ECO:0000313" key="9">
    <source>
        <dbReference type="EMBL" id="MCP8969906.1"/>
    </source>
</evidence>
<gene>
    <name evidence="9" type="ORF">NK662_15370</name>
</gene>
<feature type="transmembrane region" description="Helical" evidence="6">
    <location>
        <begin position="142"/>
        <end position="164"/>
    </location>
</feature>
<organism evidence="9 10">
    <name type="scientific">Ectobacillus ponti</name>
    <dbReference type="NCBI Taxonomy" id="2961894"/>
    <lineage>
        <taxon>Bacteria</taxon>
        <taxon>Bacillati</taxon>
        <taxon>Bacillota</taxon>
        <taxon>Bacilli</taxon>
        <taxon>Bacillales</taxon>
        <taxon>Bacillaceae</taxon>
        <taxon>Ectobacillus</taxon>
    </lineage>
</organism>
<sequence length="169" mass="18647">MRKKWLLFIIAGLLLLPVSAQAAIPPADLAAYTEEIGWPEWVLDLYISYKSGEKRDLQSFNSIAELEKYLGPRLTDEQAFQAMLNRNGLTRNQLNDLLAKNDTSLSDYTFVQELEDDLPLLFADGKAGTENGGKLPNTAGNYAVYALAGALIMLGGAAFLYGGWRRRAS</sequence>
<comment type="caution">
    <text evidence="9">The sequence shown here is derived from an EMBL/GenBank/DDBJ whole genome shotgun (WGS) entry which is preliminary data.</text>
</comment>
<comment type="subcellular location">
    <subcellularLocation>
        <location evidence="1">Secreted</location>
        <location evidence="1">Cell wall</location>
        <topology evidence="1">Peptidoglycan-anchor</topology>
    </subcellularLocation>
</comment>
<evidence type="ECO:0000256" key="5">
    <source>
        <dbReference type="ARBA" id="ARBA00023088"/>
    </source>
</evidence>
<keyword evidence="2" id="KW-0134">Cell wall</keyword>
<feature type="signal peptide" evidence="7">
    <location>
        <begin position="1"/>
        <end position="22"/>
    </location>
</feature>
<accession>A0AA41X6M7</accession>
<dbReference type="Pfam" id="PF00746">
    <property type="entry name" value="Gram_pos_anchor"/>
    <property type="match status" value="1"/>
</dbReference>
<dbReference type="Proteomes" id="UP001156102">
    <property type="component" value="Unassembled WGS sequence"/>
</dbReference>
<dbReference type="NCBIfam" id="TIGR04383">
    <property type="entry name" value="acidic_w_LPXTA"/>
    <property type="match status" value="1"/>
</dbReference>
<evidence type="ECO:0000259" key="8">
    <source>
        <dbReference type="Pfam" id="PF00746"/>
    </source>
</evidence>
<dbReference type="NCBIfam" id="TIGR01167">
    <property type="entry name" value="LPXTG_anchor"/>
    <property type="match status" value="1"/>
</dbReference>
<evidence type="ECO:0000313" key="10">
    <source>
        <dbReference type="Proteomes" id="UP001156102"/>
    </source>
</evidence>